<reference evidence="1 2" key="1">
    <citation type="submission" date="2020-04" db="EMBL/GenBank/DDBJ databases">
        <authorList>
            <consortium name="Desulfovibrio sp. FSS-1 genome sequencing consortium"/>
            <person name="Shimoshige H."/>
            <person name="Kobayashi H."/>
            <person name="Maekawa T."/>
        </authorList>
    </citation>
    <scope>NUCLEOTIDE SEQUENCE [LARGE SCALE GENOMIC DNA]</scope>
    <source>
        <strain evidence="1 2">SIID29052-01</strain>
    </source>
</reference>
<protein>
    <submittedName>
        <fullName evidence="1">Uncharacterized protein</fullName>
    </submittedName>
</protein>
<dbReference type="AlphaFoldDB" id="A0A6V8LX49"/>
<dbReference type="Proteomes" id="UP000494245">
    <property type="component" value="Unassembled WGS sequence"/>
</dbReference>
<sequence>MSRQAEHGNDSERAFAGVDHAVLLCCDPGGWAVLSRLGRRLLDLGVRVDCLLEGWCAANAAPPMGAARIDSLEQAAGARLLLYAARSEFHRNRAMLPACRAMGLPTLFAFDSWKNHRVNFVDPDTGETALPGRIGVIDAYQKGLVLEALADVAPPDLAERVFVLGHPALEEQALAVRAVSAERRRELRRVLGAEGRTLRLFLTEPVRQDYYRTNRLDPGYDEFTALEVFLACHTAPGEAAAVKLHPRQNRAEMEAFLAGRAVLAEGPLEELLAAADHVYGMTSTALHAALAAGKPVTSLQPGRTPYGKTLSHPALEARLAR</sequence>
<dbReference type="RefSeq" id="WP_173085299.1">
    <property type="nucleotide sequence ID" value="NZ_BLTE01000012.1"/>
</dbReference>
<keyword evidence="2" id="KW-1185">Reference proteome</keyword>
<evidence type="ECO:0000313" key="1">
    <source>
        <dbReference type="EMBL" id="GFK94838.1"/>
    </source>
</evidence>
<proteinExistence type="predicted"/>
<gene>
    <name evidence="1" type="ORF">NNJEOMEG_02686</name>
</gene>
<accession>A0A6V8LX49</accession>
<evidence type="ECO:0000313" key="2">
    <source>
        <dbReference type="Proteomes" id="UP000494245"/>
    </source>
</evidence>
<name>A0A6V8LX49_9BACT</name>
<comment type="caution">
    <text evidence="1">The sequence shown here is derived from an EMBL/GenBank/DDBJ whole genome shotgun (WGS) entry which is preliminary data.</text>
</comment>
<dbReference type="EMBL" id="BLTE01000012">
    <property type="protein sequence ID" value="GFK94838.1"/>
    <property type="molecule type" value="Genomic_DNA"/>
</dbReference>
<organism evidence="1 2">
    <name type="scientific">Fundidesulfovibrio magnetotacticus</name>
    <dbReference type="NCBI Taxonomy" id="2730080"/>
    <lineage>
        <taxon>Bacteria</taxon>
        <taxon>Pseudomonadati</taxon>
        <taxon>Thermodesulfobacteriota</taxon>
        <taxon>Desulfovibrionia</taxon>
        <taxon>Desulfovibrionales</taxon>
        <taxon>Desulfovibrionaceae</taxon>
        <taxon>Fundidesulfovibrio</taxon>
    </lineage>
</organism>
<reference evidence="1 2" key="2">
    <citation type="submission" date="2020-05" db="EMBL/GenBank/DDBJ databases">
        <title>Draft genome sequence of Desulfovibrio sp. strainFSS-1.</title>
        <authorList>
            <person name="Shimoshige H."/>
            <person name="Kobayashi H."/>
            <person name="Maekawa T."/>
        </authorList>
    </citation>
    <scope>NUCLEOTIDE SEQUENCE [LARGE SCALE GENOMIC DNA]</scope>
    <source>
        <strain evidence="1 2">SIID29052-01</strain>
    </source>
</reference>